<feature type="domain" description="T4 RNA ligase 1-like N-terminal" evidence="1">
    <location>
        <begin position="49"/>
        <end position="213"/>
    </location>
</feature>
<accession>A0AAW1NKZ3</accession>
<dbReference type="EMBL" id="JALJOQ010000311">
    <property type="protein sequence ID" value="KAK9785265.1"/>
    <property type="molecule type" value="Genomic_DNA"/>
</dbReference>
<comment type="caution">
    <text evidence="2">The sequence shown here is derived from an EMBL/GenBank/DDBJ whole genome shotgun (WGS) entry which is preliminary data.</text>
</comment>
<keyword evidence="3" id="KW-1185">Reference proteome</keyword>
<evidence type="ECO:0000313" key="2">
    <source>
        <dbReference type="EMBL" id="KAK9785265.1"/>
    </source>
</evidence>
<dbReference type="SUPFAM" id="SSF56091">
    <property type="entry name" value="DNA ligase/mRNA capping enzyme, catalytic domain"/>
    <property type="match status" value="1"/>
</dbReference>
<dbReference type="AlphaFoldDB" id="A0AAW1NKZ3"/>
<sequence>MPRIDLKKFQEYLGDGRVKRQSHDALPLLIWSYTEHTQYKSLWDDITLQARGLIADTEGHIVARAFNKFFNDDERRHKPTDDWVMYEKLDGSLGILFHYREAWMIASRGSFHSPQAERALQLLSKYSTEHLDTDRSYIFEIIYPENRIVVDYGEQEALVYLATFTKDGQESFDEDLMRGSGFPVVKTLTHNDYTTFKALDTSNQEGAVVRFSNGQRMKLKFLTYLQNHKIVTGLNERSVWEMYLAHSDLSKHLEDIPDEFHGWVGDIWAKYAGEEAKITAEANLAFEGPTSYTCPD</sequence>
<dbReference type="Pfam" id="PF09511">
    <property type="entry name" value="RNA_lig_T4_1"/>
    <property type="match status" value="1"/>
</dbReference>
<reference evidence="2 3" key="1">
    <citation type="journal article" date="2024" name="Nat. Commun.">
        <title>Phylogenomics reveals the evolutionary origins of lichenization in chlorophyte algae.</title>
        <authorList>
            <person name="Puginier C."/>
            <person name="Libourel C."/>
            <person name="Otte J."/>
            <person name="Skaloud P."/>
            <person name="Haon M."/>
            <person name="Grisel S."/>
            <person name="Petersen M."/>
            <person name="Berrin J.G."/>
            <person name="Delaux P.M."/>
            <person name="Dal Grande F."/>
            <person name="Keller J."/>
        </authorList>
    </citation>
    <scope>NUCLEOTIDE SEQUENCE [LARGE SCALE GENOMIC DNA]</scope>
    <source>
        <strain evidence="2 3">SAG 2036</strain>
    </source>
</reference>
<dbReference type="InterPro" id="IPR019039">
    <property type="entry name" value="T4-Rnl1-like_N"/>
</dbReference>
<protein>
    <recommendedName>
        <fullName evidence="1">T4 RNA ligase 1-like N-terminal domain-containing protein</fullName>
    </recommendedName>
</protein>
<proteinExistence type="predicted"/>
<organism evidence="2 3">
    <name type="scientific">Symbiochloris irregularis</name>
    <dbReference type="NCBI Taxonomy" id="706552"/>
    <lineage>
        <taxon>Eukaryota</taxon>
        <taxon>Viridiplantae</taxon>
        <taxon>Chlorophyta</taxon>
        <taxon>core chlorophytes</taxon>
        <taxon>Trebouxiophyceae</taxon>
        <taxon>Trebouxiales</taxon>
        <taxon>Trebouxiaceae</taxon>
        <taxon>Symbiochloris</taxon>
    </lineage>
</organism>
<evidence type="ECO:0000313" key="3">
    <source>
        <dbReference type="Proteomes" id="UP001465755"/>
    </source>
</evidence>
<dbReference type="Proteomes" id="UP001465755">
    <property type="component" value="Unassembled WGS sequence"/>
</dbReference>
<evidence type="ECO:0000259" key="1">
    <source>
        <dbReference type="Pfam" id="PF09511"/>
    </source>
</evidence>
<gene>
    <name evidence="2" type="ORF">WJX73_010223</name>
</gene>
<name>A0AAW1NKZ3_9CHLO</name>